<dbReference type="SUPFAM" id="SSF144064">
    <property type="entry name" value="Heme iron utilization protein-like"/>
    <property type="match status" value="1"/>
</dbReference>
<proteinExistence type="predicted"/>
<evidence type="ECO:0000313" key="3">
    <source>
        <dbReference type="Proteomes" id="UP000831327"/>
    </source>
</evidence>
<reference evidence="2 3" key="1">
    <citation type="journal article" date="2016" name="Microbes Environ.">
        <title>Phylogenetically diverse aerobic anoxygenic phototrophic bacteria isolated from epilithic biofilms in Tama river, Japan.</title>
        <authorList>
            <person name="Hirose S."/>
            <person name="Matsuura K."/>
            <person name="Haruta S."/>
        </authorList>
    </citation>
    <scope>NUCLEOTIDE SEQUENCE [LARGE SCALE GENOMIC DNA]</scope>
    <source>
        <strain evidence="2 3">S08</strain>
    </source>
</reference>
<gene>
    <name evidence="2" type="ORF">Rmf_03470</name>
</gene>
<protein>
    <submittedName>
        <fullName evidence="2">Hemin-degrading factor</fullName>
    </submittedName>
</protein>
<keyword evidence="3" id="KW-1185">Reference proteome</keyword>
<accession>A0ABM7XY71</accession>
<sequence>MTALVERHAELLRSAGTMVRARDAAERLGTTEAALVASGATGPATPLRPDWAALIGAMPRAGRVMALTRNDHAVHERHGRFEDVSAGPGHILVLGPDIDLRLFPGRWAHAYALGGERPSIQVFDADGVAAHKVFATDATDRDGWAGILRDFAIDAAAAPPAAPVAPSPVAAPGVVDAAALRSDWLGLRDTHDFFPMLRRHGTSRRQAFGLAGEDLALRLSADAGAQALRLAAAGAVPVMVFVGNRAAIQIHTGPVSRLVDVRGWFNVLDPDFNLHLREAGVAEAWRVVKPTEDGAVTSVELLDAAGEVIALLFGARKPGQPERDEWREVAASVETRHALAEHAA</sequence>
<dbReference type="Pfam" id="PF05171">
    <property type="entry name" value="HemS"/>
    <property type="match status" value="2"/>
</dbReference>
<dbReference type="InterPro" id="IPR007845">
    <property type="entry name" value="HemS/ChuX_dom"/>
</dbReference>
<feature type="domain" description="Haemin-degrading HemS/ChuX" evidence="1">
    <location>
        <begin position="30"/>
        <end position="151"/>
    </location>
</feature>
<feature type="domain" description="Haemin-degrading HemS/ChuX" evidence="1">
    <location>
        <begin position="202"/>
        <end position="331"/>
    </location>
</feature>
<evidence type="ECO:0000313" key="2">
    <source>
        <dbReference type="EMBL" id="BDG70418.1"/>
    </source>
</evidence>
<organism evidence="2 3">
    <name type="scientific">Roseomonas fluvialis</name>
    <dbReference type="NCBI Taxonomy" id="1750527"/>
    <lineage>
        <taxon>Bacteria</taxon>
        <taxon>Pseudomonadati</taxon>
        <taxon>Pseudomonadota</taxon>
        <taxon>Alphaproteobacteria</taxon>
        <taxon>Acetobacterales</taxon>
        <taxon>Roseomonadaceae</taxon>
        <taxon>Roseomonas</taxon>
    </lineage>
</organism>
<dbReference type="CDD" id="cd16830">
    <property type="entry name" value="HemS-like_N"/>
    <property type="match status" value="1"/>
</dbReference>
<dbReference type="EMBL" id="AP025637">
    <property type="protein sequence ID" value="BDG70418.1"/>
    <property type="molecule type" value="Genomic_DNA"/>
</dbReference>
<dbReference type="CDD" id="cd16831">
    <property type="entry name" value="HemS-like_C"/>
    <property type="match status" value="1"/>
</dbReference>
<dbReference type="Proteomes" id="UP000831327">
    <property type="component" value="Chromosome"/>
</dbReference>
<evidence type="ECO:0000259" key="1">
    <source>
        <dbReference type="Pfam" id="PF05171"/>
    </source>
</evidence>
<dbReference type="Gene3D" id="3.40.1570.10">
    <property type="entry name" value="HemS/ChuS/ChuX like domains"/>
    <property type="match status" value="2"/>
</dbReference>
<dbReference type="RefSeq" id="WP_244457751.1">
    <property type="nucleotide sequence ID" value="NZ_AP025637.1"/>
</dbReference>
<name>A0ABM7XY71_9PROT</name>
<dbReference type="InterPro" id="IPR053733">
    <property type="entry name" value="Heme_Transport_Util_sf"/>
</dbReference>